<evidence type="ECO:0000256" key="5">
    <source>
        <dbReference type="ARBA" id="ARBA00022989"/>
    </source>
</evidence>
<evidence type="ECO:0000313" key="10">
    <source>
        <dbReference type="EMBL" id="MBC8545992.1"/>
    </source>
</evidence>
<proteinExistence type="inferred from homology"/>
<dbReference type="EMBL" id="JACRST010000003">
    <property type="protein sequence ID" value="MBC8545992.1"/>
    <property type="molecule type" value="Genomic_DNA"/>
</dbReference>
<dbReference type="AlphaFoldDB" id="A0A926DYM6"/>
<feature type="transmembrane region" description="Helical" evidence="8">
    <location>
        <begin position="179"/>
        <end position="201"/>
    </location>
</feature>
<evidence type="ECO:0000256" key="4">
    <source>
        <dbReference type="ARBA" id="ARBA00022692"/>
    </source>
</evidence>
<dbReference type="CDD" id="cd02966">
    <property type="entry name" value="TlpA_like_family"/>
    <property type="match status" value="1"/>
</dbReference>
<dbReference type="SUPFAM" id="SSF52833">
    <property type="entry name" value="Thioredoxin-like"/>
    <property type="match status" value="1"/>
</dbReference>
<feature type="transmembrane region" description="Helical" evidence="8">
    <location>
        <begin position="95"/>
        <end position="117"/>
    </location>
</feature>
<dbReference type="InterPro" id="IPR000866">
    <property type="entry name" value="AhpC/TSA"/>
</dbReference>
<protein>
    <submittedName>
        <fullName evidence="10">Redoxin domain-containing protein</fullName>
    </submittedName>
</protein>
<dbReference type="InterPro" id="IPR003834">
    <property type="entry name" value="Cyt_c_assmbl_TM_dom"/>
</dbReference>
<organism evidence="10 11">
    <name type="scientific">Ligaoa zhengdingensis</name>
    <dbReference type="NCBI Taxonomy" id="2763658"/>
    <lineage>
        <taxon>Bacteria</taxon>
        <taxon>Bacillati</taxon>
        <taxon>Bacillota</taxon>
        <taxon>Clostridia</taxon>
        <taxon>Eubacteriales</taxon>
        <taxon>Oscillospiraceae</taxon>
        <taxon>Ligaoa</taxon>
    </lineage>
</organism>
<dbReference type="Pfam" id="PF02683">
    <property type="entry name" value="DsbD_TM"/>
    <property type="match status" value="1"/>
</dbReference>
<dbReference type="InterPro" id="IPR013766">
    <property type="entry name" value="Thioredoxin_domain"/>
</dbReference>
<dbReference type="Gene3D" id="3.40.30.10">
    <property type="entry name" value="Glutaredoxin"/>
    <property type="match status" value="1"/>
</dbReference>
<dbReference type="PANTHER" id="PTHR31272">
    <property type="entry name" value="CYTOCHROME C-TYPE BIOGENESIS PROTEIN HI_1454-RELATED"/>
    <property type="match status" value="1"/>
</dbReference>
<keyword evidence="4 8" id="KW-0812">Transmembrane</keyword>
<feature type="transmembrane region" description="Helical" evidence="8">
    <location>
        <begin position="213"/>
        <end position="234"/>
    </location>
</feature>
<dbReference type="InterPro" id="IPR051790">
    <property type="entry name" value="Cytochrome_c-biogenesis_DsbD"/>
</dbReference>
<dbReference type="RefSeq" id="WP_249282144.1">
    <property type="nucleotide sequence ID" value="NZ_JACRST010000003.1"/>
</dbReference>
<evidence type="ECO:0000256" key="6">
    <source>
        <dbReference type="ARBA" id="ARBA00023136"/>
    </source>
</evidence>
<evidence type="ECO:0000256" key="8">
    <source>
        <dbReference type="SAM" id="Phobius"/>
    </source>
</evidence>
<evidence type="ECO:0000256" key="3">
    <source>
        <dbReference type="ARBA" id="ARBA00022475"/>
    </source>
</evidence>
<dbReference type="GO" id="GO:0005886">
    <property type="term" value="C:plasma membrane"/>
    <property type="evidence" value="ECO:0007669"/>
    <property type="project" value="UniProtKB-SubCell"/>
</dbReference>
<sequence>MENAISIGGQISFWVVFLEGLVSFFSPCVLPLIPIYVSYLAGNAKRTEPDGTISYERKKVFFHTVFFVLGISFAFFVLGLSFSALGSFFNQYKNVFSRVGGIIILLLGLYQVGFLKLKSLDQEHRLPFRLKLQNMNPLVAFVMGFTFSFAWTPCVGPALSSVLVLASTAKNALTGNMLVLIYTIGFVLPFLALGLFTTQVLNFIKRKQKILQYAIKVGGILLILVGIMTFTGWMNGITGYLNSFSGEATASSSISEGDGSSSEGLSSTSSQPESSSQVESSSQQERMAAFDFTLTDQNGDTHTLSDYKGKVVFLNFWATWCPPCLQEMPHIQELYEEYDENTGDVIFLGVSSPKSDKNPYVQEKTSDEVKTFLAEHEYTFPVVFDIDGAVFEDYLIRSLPTTFMIDTDGNIYGYVPGGLTKEMMVNIINQTQEDSQ</sequence>
<keyword evidence="3" id="KW-1003">Cell membrane</keyword>
<feature type="domain" description="Thioredoxin" evidence="9">
    <location>
        <begin position="283"/>
        <end position="433"/>
    </location>
</feature>
<accession>A0A926DYM6</accession>
<dbReference type="PROSITE" id="PS51352">
    <property type="entry name" value="THIOREDOXIN_2"/>
    <property type="match status" value="1"/>
</dbReference>
<feature type="transmembrane region" description="Helical" evidence="8">
    <location>
        <begin position="60"/>
        <end position="89"/>
    </location>
</feature>
<evidence type="ECO:0000256" key="1">
    <source>
        <dbReference type="ARBA" id="ARBA00004651"/>
    </source>
</evidence>
<dbReference type="GO" id="GO:0017004">
    <property type="term" value="P:cytochrome complex assembly"/>
    <property type="evidence" value="ECO:0007669"/>
    <property type="project" value="InterPro"/>
</dbReference>
<dbReference type="GO" id="GO:0016491">
    <property type="term" value="F:oxidoreductase activity"/>
    <property type="evidence" value="ECO:0007669"/>
    <property type="project" value="InterPro"/>
</dbReference>
<feature type="transmembrane region" description="Helical" evidence="8">
    <location>
        <begin position="138"/>
        <end position="159"/>
    </location>
</feature>
<evidence type="ECO:0000313" key="11">
    <source>
        <dbReference type="Proteomes" id="UP000653127"/>
    </source>
</evidence>
<comment type="caution">
    <text evidence="10">The sequence shown here is derived from an EMBL/GenBank/DDBJ whole genome shotgun (WGS) entry which is preliminary data.</text>
</comment>
<dbReference type="InterPro" id="IPR036249">
    <property type="entry name" value="Thioredoxin-like_sf"/>
</dbReference>
<keyword evidence="11" id="KW-1185">Reference proteome</keyword>
<evidence type="ECO:0000256" key="7">
    <source>
        <dbReference type="SAM" id="MobiDB-lite"/>
    </source>
</evidence>
<reference evidence="10" key="1">
    <citation type="submission" date="2020-08" db="EMBL/GenBank/DDBJ databases">
        <title>Genome public.</title>
        <authorList>
            <person name="Liu C."/>
            <person name="Sun Q."/>
        </authorList>
    </citation>
    <scope>NUCLEOTIDE SEQUENCE</scope>
    <source>
        <strain evidence="10">NSJ-31</strain>
    </source>
</reference>
<dbReference type="InterPro" id="IPR017937">
    <property type="entry name" value="Thioredoxin_CS"/>
</dbReference>
<gene>
    <name evidence="10" type="ORF">H8711_03460</name>
</gene>
<dbReference type="PROSITE" id="PS00194">
    <property type="entry name" value="THIOREDOXIN_1"/>
    <property type="match status" value="1"/>
</dbReference>
<evidence type="ECO:0000259" key="9">
    <source>
        <dbReference type="PROSITE" id="PS51352"/>
    </source>
</evidence>
<dbReference type="Proteomes" id="UP000653127">
    <property type="component" value="Unassembled WGS sequence"/>
</dbReference>
<dbReference type="GO" id="GO:0016209">
    <property type="term" value="F:antioxidant activity"/>
    <property type="evidence" value="ECO:0007669"/>
    <property type="project" value="InterPro"/>
</dbReference>
<keyword evidence="5 8" id="KW-1133">Transmembrane helix</keyword>
<comment type="subcellular location">
    <subcellularLocation>
        <location evidence="1">Cell membrane</location>
        <topology evidence="1">Multi-pass membrane protein</topology>
    </subcellularLocation>
</comment>
<evidence type="ECO:0000256" key="2">
    <source>
        <dbReference type="ARBA" id="ARBA00006143"/>
    </source>
</evidence>
<comment type="similarity">
    <text evidence="2">Belongs to the DsbD family.</text>
</comment>
<feature type="transmembrane region" description="Helical" evidence="8">
    <location>
        <begin position="12"/>
        <end position="39"/>
    </location>
</feature>
<dbReference type="PANTHER" id="PTHR31272:SF4">
    <property type="entry name" value="CYTOCHROME C-TYPE BIOGENESIS PROTEIN HI_1454-RELATED"/>
    <property type="match status" value="1"/>
</dbReference>
<feature type="region of interest" description="Disordered" evidence="7">
    <location>
        <begin position="252"/>
        <end position="280"/>
    </location>
</feature>
<dbReference type="Pfam" id="PF00578">
    <property type="entry name" value="AhpC-TSA"/>
    <property type="match status" value="1"/>
</dbReference>
<keyword evidence="6 8" id="KW-0472">Membrane</keyword>
<name>A0A926DYM6_9FIRM</name>